<gene>
    <name evidence="1" type="ORF">CD178_03390</name>
</gene>
<organism evidence="1 2">
    <name type="scientific">Komagataeibacter saccharivorans</name>
    <dbReference type="NCBI Taxonomy" id="265959"/>
    <lineage>
        <taxon>Bacteria</taxon>
        <taxon>Pseudomonadati</taxon>
        <taxon>Pseudomonadota</taxon>
        <taxon>Alphaproteobacteria</taxon>
        <taxon>Acetobacterales</taxon>
        <taxon>Acetobacteraceae</taxon>
        <taxon>Komagataeibacter</taxon>
    </lineage>
</organism>
<dbReference type="KEGG" id="ksc:CD178_03390"/>
<evidence type="ECO:0000313" key="2">
    <source>
        <dbReference type="Proteomes" id="UP000264120"/>
    </source>
</evidence>
<name>A0A347WGZ1_9PROT</name>
<keyword evidence="1" id="KW-0614">Plasmid</keyword>
<dbReference type="RefSeq" id="WP_118963860.1">
    <property type="nucleotide sequence ID" value="NZ_CP023039.1"/>
</dbReference>
<dbReference type="Proteomes" id="UP000264120">
    <property type="component" value="Plasmid unnamed3"/>
</dbReference>
<geneLocation type="plasmid" evidence="1 2">
    <name>unnamed3</name>
</geneLocation>
<proteinExistence type="predicted"/>
<accession>A0A347WGZ1</accession>
<dbReference type="EMBL" id="CP023039">
    <property type="protein sequence ID" value="AXY24134.1"/>
    <property type="molecule type" value="Genomic_DNA"/>
</dbReference>
<keyword evidence="2" id="KW-1185">Reference proteome</keyword>
<protein>
    <submittedName>
        <fullName evidence="1">Uncharacterized protein</fullName>
    </submittedName>
</protein>
<reference evidence="1 2" key="1">
    <citation type="submission" date="2017-08" db="EMBL/GenBank/DDBJ databases">
        <title>Complete genome sequence of Gluconacetobacter saccharivorans CV1 isolated from Fermented Vinegar.</title>
        <authorList>
            <person name="Kim S.-Y."/>
        </authorList>
    </citation>
    <scope>NUCLEOTIDE SEQUENCE [LARGE SCALE GENOMIC DNA]</scope>
    <source>
        <strain evidence="1 2">CV1</strain>
        <plasmid evidence="1 2">unnamed3</plasmid>
    </source>
</reference>
<sequence length="227" mass="24951">MTGSDQARVAYELSLLTSLGEAVDTLLEAFFRHPDHLRHIVATVRLGKDIPWVLAACDGGTLDATGLVVGGAWNGKRWDFDAGFTLFTCERMPAGEFVEMAPGKGRVRVQGTLPGTGPLRPDMKALQAEIARATTIWSRRADLVQEWLLETGAREDAAFPQTFVELRFAADCYRGLVIGGEKDREGRWDYGGIVTLFLPDGRIVDLDAAQADMVEELVYGRHADLSR</sequence>
<evidence type="ECO:0000313" key="1">
    <source>
        <dbReference type="EMBL" id="AXY24134.1"/>
    </source>
</evidence>
<dbReference type="OrthoDB" id="7218028at2"/>
<dbReference type="AlphaFoldDB" id="A0A347WGZ1"/>